<accession>A0ABD0J820</accession>
<dbReference type="Proteomes" id="UP001519460">
    <property type="component" value="Unassembled WGS sequence"/>
</dbReference>
<evidence type="ECO:0000313" key="2">
    <source>
        <dbReference type="Proteomes" id="UP001519460"/>
    </source>
</evidence>
<comment type="caution">
    <text evidence="1">The sequence shown here is derived from an EMBL/GenBank/DDBJ whole genome shotgun (WGS) entry which is preliminary data.</text>
</comment>
<gene>
    <name evidence="1" type="ORF">BaRGS_00037650</name>
</gene>
<proteinExistence type="predicted"/>
<name>A0ABD0J820_9CAEN</name>
<evidence type="ECO:0000313" key="1">
    <source>
        <dbReference type="EMBL" id="KAK7465187.1"/>
    </source>
</evidence>
<dbReference type="EMBL" id="JACVVK020000572">
    <property type="protein sequence ID" value="KAK7465187.1"/>
    <property type="molecule type" value="Genomic_DNA"/>
</dbReference>
<sequence>MALKRAPGCHCILRSSQSSSAPRWLLPQQKNLRRTEFQRLNFNLTTELPRTGSHQFSSPLCARLVPEKAMGSDPACTNLRVSPGFYCICAGCSVFKCLFCRINFIRQLKLTRPLITRRSSATNILLCTADV</sequence>
<keyword evidence="2" id="KW-1185">Reference proteome</keyword>
<dbReference type="AlphaFoldDB" id="A0ABD0J820"/>
<reference evidence="1 2" key="1">
    <citation type="journal article" date="2023" name="Sci. Data">
        <title>Genome assembly of the Korean intertidal mud-creeper Batillaria attramentaria.</title>
        <authorList>
            <person name="Patra A.K."/>
            <person name="Ho P.T."/>
            <person name="Jun S."/>
            <person name="Lee S.J."/>
            <person name="Kim Y."/>
            <person name="Won Y.J."/>
        </authorList>
    </citation>
    <scope>NUCLEOTIDE SEQUENCE [LARGE SCALE GENOMIC DNA]</scope>
    <source>
        <strain evidence="1">Wonlab-2016</strain>
    </source>
</reference>
<organism evidence="1 2">
    <name type="scientific">Batillaria attramentaria</name>
    <dbReference type="NCBI Taxonomy" id="370345"/>
    <lineage>
        <taxon>Eukaryota</taxon>
        <taxon>Metazoa</taxon>
        <taxon>Spiralia</taxon>
        <taxon>Lophotrochozoa</taxon>
        <taxon>Mollusca</taxon>
        <taxon>Gastropoda</taxon>
        <taxon>Caenogastropoda</taxon>
        <taxon>Sorbeoconcha</taxon>
        <taxon>Cerithioidea</taxon>
        <taxon>Batillariidae</taxon>
        <taxon>Batillaria</taxon>
    </lineage>
</organism>
<protein>
    <submittedName>
        <fullName evidence="1">Uncharacterized protein</fullName>
    </submittedName>
</protein>